<dbReference type="EMBL" id="DS545299">
    <property type="protein sequence ID" value="EDQ50535.1"/>
    <property type="molecule type" value="Genomic_DNA"/>
</dbReference>
<name>A9U1B9_PHYPA</name>
<reference evidence="1" key="1">
    <citation type="journal article" date="2008" name="Science">
        <title>The Physcomitrella genome reveals evolutionary insights into the conquest of land by plants.</title>
        <authorList>
            <person name="Rensing S."/>
            <person name="Lang D."/>
            <person name="Zimmer A."/>
            <person name="Terry A."/>
            <person name="Salamov A."/>
            <person name="Shapiro H."/>
            <person name="Nishiyama T."/>
            <person name="Perroud P.-F."/>
            <person name="Lindquist E."/>
            <person name="Kamisugi Y."/>
            <person name="Tanahashi T."/>
            <person name="Sakakibara K."/>
            <person name="Fujita T."/>
            <person name="Oishi K."/>
            <person name="Shin-I T."/>
            <person name="Kuroki Y."/>
            <person name="Toyoda A."/>
            <person name="Suzuki Y."/>
            <person name="Hashimoto A."/>
            <person name="Yamaguchi K."/>
            <person name="Sugano A."/>
            <person name="Kohara Y."/>
            <person name="Fujiyama A."/>
            <person name="Anterola A."/>
            <person name="Aoki S."/>
            <person name="Ashton N."/>
            <person name="Barbazuk W.B."/>
            <person name="Barker E."/>
            <person name="Bennetzen J."/>
            <person name="Bezanilla M."/>
            <person name="Blankenship R."/>
            <person name="Cho S.H."/>
            <person name="Dutcher S."/>
            <person name="Estelle M."/>
            <person name="Fawcett J.A."/>
            <person name="Gundlach H."/>
            <person name="Hanada K."/>
            <person name="Heyl A."/>
            <person name="Hicks K.A."/>
            <person name="Hugh J."/>
            <person name="Lohr M."/>
            <person name="Mayer K."/>
            <person name="Melkozernov A."/>
            <person name="Murata T."/>
            <person name="Nelson D."/>
            <person name="Pils B."/>
            <person name="Prigge M."/>
            <person name="Reiss B."/>
            <person name="Renner T."/>
            <person name="Rombauts S."/>
            <person name="Rushton P."/>
            <person name="Sanderfoot A."/>
            <person name="Schween G."/>
            <person name="Shiu S.-H."/>
            <person name="Stueber K."/>
            <person name="Theodoulou F.L."/>
            <person name="Tu H."/>
            <person name="Van de Peer Y."/>
            <person name="Verrier P.J."/>
            <person name="Waters E."/>
            <person name="Wood A."/>
            <person name="Yang L."/>
            <person name="Cove D."/>
            <person name="Cuming A."/>
            <person name="Hasebe M."/>
            <person name="Lucas S."/>
            <person name="Mishler D.B."/>
            <person name="Reski R."/>
            <person name="Grigoriev I."/>
            <person name="Quatrano R.S."/>
            <person name="Boore J.L."/>
        </authorList>
    </citation>
    <scope>NUCLEOTIDE SEQUENCE [LARGE SCALE GENOMIC DNA]</scope>
</reference>
<organism>
    <name type="scientific">Physcomitrium patens</name>
    <name type="common">Spreading-leaved earth moss</name>
    <name type="synonym">Physcomitrella patens</name>
    <dbReference type="NCBI Taxonomy" id="3218"/>
    <lineage>
        <taxon>Eukaryota</taxon>
        <taxon>Viridiplantae</taxon>
        <taxon>Streptophyta</taxon>
        <taxon>Embryophyta</taxon>
        <taxon>Bryophyta</taxon>
        <taxon>Bryophytina</taxon>
        <taxon>Bryopsida</taxon>
        <taxon>Funariidae</taxon>
        <taxon>Funariales</taxon>
        <taxon>Funariaceae</taxon>
        <taxon>Physcomitrium</taxon>
    </lineage>
</organism>
<sequence length="132" mass="15070">MERCRYPKEGDSQETERQNDIIYVESVSYEGWQTSEGVYYRSKQLLSQLRISNAVFRTPECLSQQHPLSWSAEGWRESFRDGVEGERRAKCWKKRVAMVENTAPSEVTALSEATALGPLAIMEDEGGEWTSA</sequence>
<dbReference type="AlphaFoldDB" id="A9U1B9"/>
<protein>
    <submittedName>
        <fullName evidence="1">Predicted protein</fullName>
    </submittedName>
</protein>
<evidence type="ECO:0000313" key="1">
    <source>
        <dbReference type="EMBL" id="EDQ50535.1"/>
    </source>
</evidence>
<proteinExistence type="predicted"/>
<accession>A9U1B9</accession>
<gene>
    <name evidence="1" type="ORF">PHYPADRAFT_100295</name>
</gene>